<dbReference type="EMBL" id="ONZQ02000003">
    <property type="protein sequence ID" value="SPN99980.1"/>
    <property type="molecule type" value="Genomic_DNA"/>
</dbReference>
<evidence type="ECO:0000259" key="12">
    <source>
        <dbReference type="Pfam" id="PF04577"/>
    </source>
</evidence>
<evidence type="ECO:0000256" key="10">
    <source>
        <dbReference type="ARBA" id="ARBA00049432"/>
    </source>
</evidence>
<dbReference type="EC" id="2.4.1.255" evidence="1"/>
<dbReference type="InterPro" id="IPR049625">
    <property type="entry name" value="Glyco_transf_61_cat"/>
</dbReference>
<comment type="caution">
    <text evidence="13">The sequence shown here is derived from an EMBL/GenBank/DDBJ whole genome shotgun (WGS) entry which is preliminary data.</text>
</comment>
<dbReference type="GO" id="GO:0005788">
    <property type="term" value="C:endoplasmic reticulum lumen"/>
    <property type="evidence" value="ECO:0007669"/>
    <property type="project" value="TreeGrafter"/>
</dbReference>
<reference evidence="13" key="1">
    <citation type="submission" date="2018-03" db="EMBL/GenBank/DDBJ databases">
        <authorList>
            <person name="Guldener U."/>
        </authorList>
    </citation>
    <scope>NUCLEOTIDE SEQUENCE</scope>
</reference>
<accession>A0AAE8MVU6</accession>
<gene>
    <name evidence="13" type="ORF">DNG_02832</name>
</gene>
<evidence type="ECO:0000256" key="5">
    <source>
        <dbReference type="ARBA" id="ARBA00022824"/>
    </source>
</evidence>
<protein>
    <recommendedName>
        <fullName evidence="7">EGF domain-specific O-linked N-acetylglucosamine transferase</fullName>
        <ecNumber evidence="1">2.4.1.255</ecNumber>
    </recommendedName>
    <alternativeName>
        <fullName evidence="8">Extracellular O-linked N-acetylglucosamine transferase</fullName>
    </alternativeName>
</protein>
<organism evidence="13 14">
    <name type="scientific">Cephalotrichum gorgonifer</name>
    <dbReference type="NCBI Taxonomy" id="2041049"/>
    <lineage>
        <taxon>Eukaryota</taxon>
        <taxon>Fungi</taxon>
        <taxon>Dikarya</taxon>
        <taxon>Ascomycota</taxon>
        <taxon>Pezizomycotina</taxon>
        <taxon>Sordariomycetes</taxon>
        <taxon>Hypocreomycetidae</taxon>
        <taxon>Microascales</taxon>
        <taxon>Microascaceae</taxon>
        <taxon>Cephalotrichum</taxon>
    </lineage>
</organism>
<name>A0AAE8MVU6_9PEZI</name>
<evidence type="ECO:0000256" key="11">
    <source>
        <dbReference type="SAM" id="MobiDB-lite"/>
    </source>
</evidence>
<feature type="compositionally biased region" description="Polar residues" evidence="11">
    <location>
        <begin position="484"/>
        <end position="494"/>
    </location>
</feature>
<keyword evidence="6" id="KW-0325">Glycoprotein</keyword>
<evidence type="ECO:0000256" key="8">
    <source>
        <dbReference type="ARBA" id="ARBA00042574"/>
    </source>
</evidence>
<keyword evidence="2" id="KW-0328">Glycosyltransferase</keyword>
<keyword evidence="3" id="KW-0808">Transferase</keyword>
<evidence type="ECO:0000256" key="6">
    <source>
        <dbReference type="ARBA" id="ARBA00023180"/>
    </source>
</evidence>
<dbReference type="Pfam" id="PF04577">
    <property type="entry name" value="Glyco_transf_61"/>
    <property type="match status" value="1"/>
</dbReference>
<feature type="compositionally biased region" description="Basic and acidic residues" evidence="11">
    <location>
        <begin position="465"/>
        <end position="476"/>
    </location>
</feature>
<dbReference type="PANTHER" id="PTHR20961">
    <property type="entry name" value="GLYCOSYLTRANSFERASE"/>
    <property type="match status" value="1"/>
</dbReference>
<evidence type="ECO:0000256" key="1">
    <source>
        <dbReference type="ARBA" id="ARBA00011970"/>
    </source>
</evidence>
<keyword evidence="4" id="KW-0732">Signal</keyword>
<evidence type="ECO:0000256" key="4">
    <source>
        <dbReference type="ARBA" id="ARBA00022729"/>
    </source>
</evidence>
<comment type="catalytic activity">
    <reaction evidence="10">
        <text>L-threonyl-[protein] + UDP-N-acetyl-alpha-D-glucosamine = 3-O-(N-acetyl-beta-D-glucosaminyl)-L-threonyl-[protein] + UDP + H(+)</text>
        <dbReference type="Rhea" id="RHEA:48908"/>
        <dbReference type="Rhea" id="RHEA-COMP:11060"/>
        <dbReference type="Rhea" id="RHEA-COMP:12252"/>
        <dbReference type="ChEBI" id="CHEBI:15378"/>
        <dbReference type="ChEBI" id="CHEBI:30013"/>
        <dbReference type="ChEBI" id="CHEBI:57705"/>
        <dbReference type="ChEBI" id="CHEBI:58223"/>
        <dbReference type="ChEBI" id="CHEBI:90840"/>
        <dbReference type="EC" id="2.4.1.255"/>
    </reaction>
</comment>
<dbReference type="GO" id="GO:0097363">
    <property type="term" value="F:protein O-acetylglucosaminyltransferase activity"/>
    <property type="evidence" value="ECO:0007669"/>
    <property type="project" value="UniProtKB-EC"/>
</dbReference>
<dbReference type="InterPro" id="IPR007657">
    <property type="entry name" value="Glycosyltransferase_61"/>
</dbReference>
<dbReference type="Proteomes" id="UP001187682">
    <property type="component" value="Unassembled WGS sequence"/>
</dbReference>
<feature type="region of interest" description="Disordered" evidence="11">
    <location>
        <begin position="465"/>
        <end position="494"/>
    </location>
</feature>
<sequence length="527" mass="57608">MAPRGFLRRTTAALGLLGLIAILHTAFQSILQRRASPSFLPLPKPTVVPFPPEYDISLPAQSDYCAERFSVQYLEDLRDNAAKYCPPGSRSSFTCFHSHVAEHGQADSMCVGRGARMDSSGEFTLDCSVRDLSPEEVARGLVPFAKIRNYWYDTGPARVISEAVRFLPGGAGADRGVEVEGQRRSVAAVEAGDGAGTGVAPRFYILLKREGFANTWHSLMEIWSSWLSIDVLRMASRTPLDSSDEAGAPFFYSPNDVADTQVVILDNSPDGPYFDLWTLFAGRRPIRLHELMASEHPRPAALSDIIIPLTGASNPLWQNDWEPRDCTTGATLATFVQRILGFYGIPDDGPSRDPAKGITVTFIDRRSNRVLINQEALLATLRDRVPPQVSIRLVDFASVSFAEQIRIARETDVLVGVHGAGLTHTMFMTPGSGAVVEIQPVGLDHVGFRNLAAMRQLGYFHARADEPAPKDDDAAKAGRGMSGGTKSSKRSNWQSGNVTIEAEPFLKAIELAIKSLFPEEPRKDGII</sequence>
<comment type="catalytic activity">
    <reaction evidence="9">
        <text>L-seryl-[protein] + UDP-N-acetyl-alpha-D-glucosamine = 3-O-(N-acetyl-beta-D-glucosaminyl)-L-seryl-[protein] + UDP + H(+)</text>
        <dbReference type="Rhea" id="RHEA:48904"/>
        <dbReference type="Rhea" id="RHEA-COMP:9863"/>
        <dbReference type="Rhea" id="RHEA-COMP:12251"/>
        <dbReference type="ChEBI" id="CHEBI:15378"/>
        <dbReference type="ChEBI" id="CHEBI:29999"/>
        <dbReference type="ChEBI" id="CHEBI:57705"/>
        <dbReference type="ChEBI" id="CHEBI:58223"/>
        <dbReference type="ChEBI" id="CHEBI:90838"/>
        <dbReference type="EC" id="2.4.1.255"/>
    </reaction>
</comment>
<feature type="domain" description="Glycosyltransferase 61 catalytic" evidence="12">
    <location>
        <begin position="350"/>
        <end position="434"/>
    </location>
</feature>
<dbReference type="PANTHER" id="PTHR20961:SF148">
    <property type="entry name" value="EGF DOMAIN-SPECIFIC O-LINKED N-ACETYLGLUCOSAMINE TRANSFERASE"/>
    <property type="match status" value="1"/>
</dbReference>
<evidence type="ECO:0000313" key="13">
    <source>
        <dbReference type="EMBL" id="SPN99980.1"/>
    </source>
</evidence>
<evidence type="ECO:0000256" key="2">
    <source>
        <dbReference type="ARBA" id="ARBA00022676"/>
    </source>
</evidence>
<dbReference type="AlphaFoldDB" id="A0AAE8MVU6"/>
<evidence type="ECO:0000256" key="3">
    <source>
        <dbReference type="ARBA" id="ARBA00022679"/>
    </source>
</evidence>
<evidence type="ECO:0000313" key="14">
    <source>
        <dbReference type="Proteomes" id="UP001187682"/>
    </source>
</evidence>
<keyword evidence="14" id="KW-1185">Reference proteome</keyword>
<keyword evidence="5" id="KW-0256">Endoplasmic reticulum</keyword>
<evidence type="ECO:0000256" key="7">
    <source>
        <dbReference type="ARBA" id="ARBA00040944"/>
    </source>
</evidence>
<proteinExistence type="predicted"/>
<evidence type="ECO:0000256" key="9">
    <source>
        <dbReference type="ARBA" id="ARBA00048317"/>
    </source>
</evidence>